<dbReference type="EMBL" id="JGYD01000011">
    <property type="protein sequence ID" value="KSV18409.1"/>
    <property type="molecule type" value="Genomic_DNA"/>
</dbReference>
<sequence>MIDYIADKIARKTAHNLHLPYMEAHLEVEMTRDGKSLLHRYQRSKSFVRNAYNILFSQAAAAEADDTTFGPGLINAKDISGAIAKRDTPISWIPNDVSSLGSGFRGNEGISNHGIVLGLGTGAESLEDYYLSGALIPNGNGAGQINYNPTETLIKVWSAGTRTLSNSIKRYFNNNSGAQINGWGEIILIGKINFAYSYGQLTGWWYDTYNVVFSRDLLPAPANIPDKAQVKVIYTISLVYPS</sequence>
<dbReference type="AlphaFoldDB" id="A0A0V8M464"/>
<protein>
    <submittedName>
        <fullName evidence="1">Uncharacterized protein</fullName>
    </submittedName>
</protein>
<name>A0A0V8M464_9CHLR</name>
<proteinExistence type="predicted"/>
<organism evidence="1 2">
    <name type="scientific">Dehalococcoides mccartyi</name>
    <dbReference type="NCBI Taxonomy" id="61435"/>
    <lineage>
        <taxon>Bacteria</taxon>
        <taxon>Bacillati</taxon>
        <taxon>Chloroflexota</taxon>
        <taxon>Dehalococcoidia</taxon>
        <taxon>Dehalococcoidales</taxon>
        <taxon>Dehalococcoidaceae</taxon>
        <taxon>Dehalococcoides</taxon>
    </lineage>
</organism>
<accession>A0A0V8M464</accession>
<dbReference type="RefSeq" id="WP_058292358.1">
    <property type="nucleotide sequence ID" value="NZ_JGYD01000011.1"/>
</dbReference>
<dbReference type="Proteomes" id="UP000053577">
    <property type="component" value="Unassembled WGS sequence"/>
</dbReference>
<comment type="caution">
    <text evidence="1">The sequence shown here is derived from an EMBL/GenBank/DDBJ whole genome shotgun (WGS) entry which is preliminary data.</text>
</comment>
<evidence type="ECO:0000313" key="1">
    <source>
        <dbReference type="EMBL" id="KSV18409.1"/>
    </source>
</evidence>
<gene>
    <name evidence="1" type="ORF">DA01_03100</name>
</gene>
<reference evidence="1 2" key="1">
    <citation type="journal article" date="2015" name="Sci. Rep.">
        <title>A comparative genomics and reductive dehalogenase gene transcription study of two chloroethene-respiring bacteria, Dehalococcoides mccartyi strains MB and 11a.</title>
        <authorList>
            <person name="Low A."/>
            <person name="Shen Z."/>
            <person name="Cheng D."/>
            <person name="Rogers M.J."/>
            <person name="Lee P.K."/>
            <person name="He J."/>
        </authorList>
    </citation>
    <scope>NUCLEOTIDE SEQUENCE [LARGE SCALE GENOMIC DNA]</scope>
    <source>
        <strain evidence="1 2">MB</strain>
    </source>
</reference>
<evidence type="ECO:0000313" key="2">
    <source>
        <dbReference type="Proteomes" id="UP000053577"/>
    </source>
</evidence>
<dbReference type="PATRIC" id="fig|61435.5.peg.622"/>